<dbReference type="PANTHER" id="PTHR11803:SF39">
    <property type="entry name" value="2-IMINOBUTANOATE_2-IMINOPROPANOATE DEAMINASE"/>
    <property type="match status" value="1"/>
</dbReference>
<dbReference type="OrthoDB" id="309640at2759"/>
<dbReference type="InterPro" id="IPR019897">
    <property type="entry name" value="RidA_CS"/>
</dbReference>
<dbReference type="Proteomes" id="UP000007014">
    <property type="component" value="Chromosome 15"/>
</dbReference>
<dbReference type="AlphaFoldDB" id="M1V9K8"/>
<dbReference type="Gramene" id="CMO242CT">
    <property type="protein sequence ID" value="CMO242CT"/>
    <property type="gene ID" value="CMO242C"/>
</dbReference>
<comment type="similarity">
    <text evidence="1">Belongs to the RutC family.</text>
</comment>
<dbReference type="GO" id="GO:0005829">
    <property type="term" value="C:cytosol"/>
    <property type="evidence" value="ECO:0007669"/>
    <property type="project" value="TreeGrafter"/>
</dbReference>
<dbReference type="CDD" id="cd00448">
    <property type="entry name" value="YjgF_YER057c_UK114_family"/>
    <property type="match status" value="1"/>
</dbReference>
<dbReference type="KEGG" id="cme:CYME_CMO242C"/>
<sequence>MNNQCAYVCFMNSAFRRTSASNSTGFALMLAGRLRCWSAHRPRTLHQVALRTSRLCGAGRAPAYGESVRNRLRTLRCRSHANLAVPSLRAYRNTLFVPALVAEDGCLASVEEQLGSCLSQLDEWLRTYQDYEVATLRINVAPNHDTQLLQRLERAWAEKQLQSPAVTWLEARPLVPARDVLIEAVLGLREPAAEHSLQTVATEQAAQAVGPYVQAVRFPRAATLYVSGCIGLRPPPANDLAGPDVESQTKQALANMKAILRAGGSDVVNILKVMILLEDLSDFAVVNRLYEDWLRQGGCHGSRLPARSTFAVKALPKGAKVEIECIAAIQSMGSEISPSSC</sequence>
<accession>M1V9K8</accession>
<gene>
    <name evidence="2" type="ORF">CYME_CMO242C</name>
</gene>
<dbReference type="InterPro" id="IPR035959">
    <property type="entry name" value="RutC-like_sf"/>
</dbReference>
<dbReference type="GeneID" id="16995730"/>
<protein>
    <submittedName>
        <fullName evidence="2">Translational inhibitor protein p14.5</fullName>
    </submittedName>
</protein>
<dbReference type="Gene3D" id="3.30.1330.40">
    <property type="entry name" value="RutC-like"/>
    <property type="match status" value="1"/>
</dbReference>
<dbReference type="RefSeq" id="XP_005537625.1">
    <property type="nucleotide sequence ID" value="XM_005537568.1"/>
</dbReference>
<reference evidence="2 3" key="1">
    <citation type="journal article" date="2004" name="Nature">
        <title>Genome sequence of the ultrasmall unicellular red alga Cyanidioschyzon merolae 10D.</title>
        <authorList>
            <person name="Matsuzaki M."/>
            <person name="Misumi O."/>
            <person name="Shin-i T."/>
            <person name="Maruyama S."/>
            <person name="Takahara M."/>
            <person name="Miyagishima S."/>
            <person name="Mori T."/>
            <person name="Nishida K."/>
            <person name="Yagisawa F."/>
            <person name="Nishida K."/>
            <person name="Yoshida Y."/>
            <person name="Nishimura Y."/>
            <person name="Nakao S."/>
            <person name="Kobayashi T."/>
            <person name="Momoyama Y."/>
            <person name="Higashiyama T."/>
            <person name="Minoda A."/>
            <person name="Sano M."/>
            <person name="Nomoto H."/>
            <person name="Oishi K."/>
            <person name="Hayashi H."/>
            <person name="Ohta F."/>
            <person name="Nishizaka S."/>
            <person name="Haga S."/>
            <person name="Miura S."/>
            <person name="Morishita T."/>
            <person name="Kabeya Y."/>
            <person name="Terasawa K."/>
            <person name="Suzuki Y."/>
            <person name="Ishii Y."/>
            <person name="Asakawa S."/>
            <person name="Takano H."/>
            <person name="Ohta N."/>
            <person name="Kuroiwa H."/>
            <person name="Tanaka K."/>
            <person name="Shimizu N."/>
            <person name="Sugano S."/>
            <person name="Sato N."/>
            <person name="Nozaki H."/>
            <person name="Ogasawara N."/>
            <person name="Kohara Y."/>
            <person name="Kuroiwa T."/>
        </authorList>
    </citation>
    <scope>NUCLEOTIDE SEQUENCE [LARGE SCALE GENOMIC DNA]</scope>
    <source>
        <strain evidence="2 3">10D</strain>
    </source>
</reference>
<keyword evidence="3" id="KW-1185">Reference proteome</keyword>
<evidence type="ECO:0000313" key="2">
    <source>
        <dbReference type="EMBL" id="BAM81589.1"/>
    </source>
</evidence>
<organism evidence="2 3">
    <name type="scientific">Cyanidioschyzon merolae (strain NIES-3377 / 10D)</name>
    <name type="common">Unicellular red alga</name>
    <dbReference type="NCBI Taxonomy" id="280699"/>
    <lineage>
        <taxon>Eukaryota</taxon>
        <taxon>Rhodophyta</taxon>
        <taxon>Bangiophyceae</taxon>
        <taxon>Cyanidiales</taxon>
        <taxon>Cyanidiaceae</taxon>
        <taxon>Cyanidioschyzon</taxon>
    </lineage>
</organism>
<dbReference type="FunFam" id="3.30.1330.40:FF:000001">
    <property type="entry name" value="L-PSP family endoribonuclease"/>
    <property type="match status" value="1"/>
</dbReference>
<dbReference type="eggNOG" id="KOG2317">
    <property type="taxonomic scope" value="Eukaryota"/>
</dbReference>
<dbReference type="GO" id="GO:0005739">
    <property type="term" value="C:mitochondrion"/>
    <property type="evidence" value="ECO:0007669"/>
    <property type="project" value="TreeGrafter"/>
</dbReference>
<dbReference type="InterPro" id="IPR006056">
    <property type="entry name" value="RidA"/>
</dbReference>
<dbReference type="EMBL" id="AP006497">
    <property type="protein sequence ID" value="BAM81589.1"/>
    <property type="molecule type" value="Genomic_DNA"/>
</dbReference>
<dbReference type="InterPro" id="IPR006175">
    <property type="entry name" value="YjgF/YER057c/UK114"/>
</dbReference>
<dbReference type="STRING" id="280699.M1V9K8"/>
<dbReference type="HOGENOM" id="CLU_814716_0_0_1"/>
<name>M1V9K8_CYAM1</name>
<dbReference type="PROSITE" id="PS01094">
    <property type="entry name" value="UPF0076"/>
    <property type="match status" value="1"/>
</dbReference>
<dbReference type="SUPFAM" id="SSF55298">
    <property type="entry name" value="YjgF-like"/>
    <property type="match status" value="1"/>
</dbReference>
<dbReference type="NCBIfam" id="TIGR00004">
    <property type="entry name" value="Rid family detoxifying hydrolase"/>
    <property type="match status" value="1"/>
</dbReference>
<evidence type="ECO:0000256" key="1">
    <source>
        <dbReference type="ARBA" id="ARBA00010552"/>
    </source>
</evidence>
<proteinExistence type="inferred from homology"/>
<reference evidence="2 3" key="2">
    <citation type="journal article" date="2007" name="BMC Biol.">
        <title>A 100%-complete sequence reveals unusually simple genomic features in the hot-spring red alga Cyanidioschyzon merolae.</title>
        <authorList>
            <person name="Nozaki H."/>
            <person name="Takano H."/>
            <person name="Misumi O."/>
            <person name="Terasawa K."/>
            <person name="Matsuzaki M."/>
            <person name="Maruyama S."/>
            <person name="Nishida K."/>
            <person name="Yagisawa F."/>
            <person name="Yoshida Y."/>
            <person name="Fujiwara T."/>
            <person name="Takio S."/>
            <person name="Tamura K."/>
            <person name="Chung S.J."/>
            <person name="Nakamura S."/>
            <person name="Kuroiwa H."/>
            <person name="Tanaka K."/>
            <person name="Sato N."/>
            <person name="Kuroiwa T."/>
        </authorList>
    </citation>
    <scope>NUCLEOTIDE SEQUENCE [LARGE SCALE GENOMIC DNA]</scope>
    <source>
        <strain evidence="2 3">10D</strain>
    </source>
</reference>
<dbReference type="Pfam" id="PF01042">
    <property type="entry name" value="Ribonuc_L-PSP"/>
    <property type="match status" value="1"/>
</dbReference>
<evidence type="ECO:0000313" key="3">
    <source>
        <dbReference type="Proteomes" id="UP000007014"/>
    </source>
</evidence>
<dbReference type="GO" id="GO:0019239">
    <property type="term" value="F:deaminase activity"/>
    <property type="evidence" value="ECO:0007669"/>
    <property type="project" value="TreeGrafter"/>
</dbReference>
<dbReference type="PANTHER" id="PTHR11803">
    <property type="entry name" value="2-IMINOBUTANOATE/2-IMINOPROPANOATE DEAMINASE RIDA"/>
    <property type="match status" value="1"/>
</dbReference>